<organism evidence="2 3">
    <name type="scientific">Podila minutissima</name>
    <dbReference type="NCBI Taxonomy" id="64525"/>
    <lineage>
        <taxon>Eukaryota</taxon>
        <taxon>Fungi</taxon>
        <taxon>Fungi incertae sedis</taxon>
        <taxon>Mucoromycota</taxon>
        <taxon>Mortierellomycotina</taxon>
        <taxon>Mortierellomycetes</taxon>
        <taxon>Mortierellales</taxon>
        <taxon>Mortierellaceae</taxon>
        <taxon>Podila</taxon>
    </lineage>
</organism>
<dbReference type="AlphaFoldDB" id="A0A9P5S937"/>
<keyword evidence="3" id="KW-1185">Reference proteome</keyword>
<feature type="region of interest" description="Disordered" evidence="1">
    <location>
        <begin position="1"/>
        <end position="24"/>
    </location>
</feature>
<dbReference type="Proteomes" id="UP000696485">
    <property type="component" value="Unassembled WGS sequence"/>
</dbReference>
<evidence type="ECO:0000313" key="2">
    <source>
        <dbReference type="EMBL" id="KAF9321920.1"/>
    </source>
</evidence>
<feature type="non-terminal residue" evidence="2">
    <location>
        <position position="77"/>
    </location>
</feature>
<comment type="caution">
    <text evidence="2">The sequence shown here is derived from an EMBL/GenBank/DDBJ whole genome shotgun (WGS) entry which is preliminary data.</text>
</comment>
<name>A0A9P5S937_9FUNG</name>
<sequence>MKERDRENRQRERQERDAAARAIREDPKLNTIANSITNTPAGPGGAAAQSTGATIWSKLRAAKDIINTTITGEERWP</sequence>
<dbReference type="EMBL" id="JAAAUY010001596">
    <property type="protein sequence ID" value="KAF9321920.1"/>
    <property type="molecule type" value="Genomic_DNA"/>
</dbReference>
<gene>
    <name evidence="2" type="ORF">BG006_002508</name>
</gene>
<evidence type="ECO:0000313" key="3">
    <source>
        <dbReference type="Proteomes" id="UP000696485"/>
    </source>
</evidence>
<accession>A0A9P5S937</accession>
<evidence type="ECO:0000256" key="1">
    <source>
        <dbReference type="SAM" id="MobiDB-lite"/>
    </source>
</evidence>
<protein>
    <submittedName>
        <fullName evidence="2">Uncharacterized protein</fullName>
    </submittedName>
</protein>
<proteinExistence type="predicted"/>
<reference evidence="2" key="1">
    <citation type="journal article" date="2020" name="Fungal Divers.">
        <title>Resolving the Mortierellaceae phylogeny through synthesis of multi-gene phylogenetics and phylogenomics.</title>
        <authorList>
            <person name="Vandepol N."/>
            <person name="Liber J."/>
            <person name="Desiro A."/>
            <person name="Na H."/>
            <person name="Kennedy M."/>
            <person name="Barry K."/>
            <person name="Grigoriev I.V."/>
            <person name="Miller A.N."/>
            <person name="O'Donnell K."/>
            <person name="Stajich J.E."/>
            <person name="Bonito G."/>
        </authorList>
    </citation>
    <scope>NUCLEOTIDE SEQUENCE</scope>
    <source>
        <strain evidence="2">NVP1</strain>
    </source>
</reference>